<dbReference type="InterPro" id="IPR046341">
    <property type="entry name" value="SET_dom_sf"/>
</dbReference>
<dbReference type="SUPFAM" id="SSF82199">
    <property type="entry name" value="SET domain"/>
    <property type="match status" value="1"/>
</dbReference>
<dbReference type="PANTHER" id="PTHR47332:SF2">
    <property type="entry name" value="SET-6"/>
    <property type="match status" value="1"/>
</dbReference>
<dbReference type="AlphaFoldDB" id="A0A177F7N9"/>
<keyword evidence="3" id="KW-1185">Reference proteome</keyword>
<dbReference type="GeneID" id="34600662"/>
<dbReference type="OrthoDB" id="265717at2759"/>
<dbReference type="RefSeq" id="XP_022512165.1">
    <property type="nucleotide sequence ID" value="XM_022655465.1"/>
</dbReference>
<name>A0A177F7N9_9EURO</name>
<dbReference type="PANTHER" id="PTHR47332">
    <property type="entry name" value="SET DOMAIN-CONTAINING PROTEIN 5"/>
    <property type="match status" value="1"/>
</dbReference>
<dbReference type="InterPro" id="IPR053185">
    <property type="entry name" value="SET_domain_protein"/>
</dbReference>
<dbReference type="PROSITE" id="PS50280">
    <property type="entry name" value="SET"/>
    <property type="match status" value="1"/>
</dbReference>
<accession>A0A177F7N9</accession>
<sequence length="415" mass="45517">MGKAKKPTKTPQPLSPRIIVQNVGGADQRILVAEFEGLAVADGPDIIPDDKAWSRSVPGHVGPIAVGDEPSISGLSVCKEARPEEEFLEVRSTADRGLAVFAARKIKAGTLVLVERALIALDKDEENDYGAVERAFSRLSRAEQKMYLRLFDAQKSRMSRVVSIYYSNCYNCETFRPGGQGGSAIGALSSRINHSCVPNVQFSFDEARNEMRFYAIRDIPRGKEVCSNYDKAVFEVAAKRQRKQQMYYGFVCRCEACDPKTEFWAKSDERRRDMYDAIRAVQWCEKKLAVAESGAVAVTVVTSDRGQAGAGNSNAAAVAAADAGSVNVVVDEALAFLTKLESLLLKESLVGVPLANTYRSMAKWADRKGDKAKGTDEAVKWKIKELEACITALGGEGHRTKEIGTWLERHPVLGR</sequence>
<gene>
    <name evidence="2" type="ORF">AYO21_05496</name>
</gene>
<evidence type="ECO:0000313" key="2">
    <source>
        <dbReference type="EMBL" id="OAG40213.1"/>
    </source>
</evidence>
<feature type="domain" description="SET" evidence="1">
    <location>
        <begin position="86"/>
        <end position="230"/>
    </location>
</feature>
<dbReference type="Proteomes" id="UP000077002">
    <property type="component" value="Unassembled WGS sequence"/>
</dbReference>
<comment type="caution">
    <text evidence="2">The sequence shown here is derived from an EMBL/GenBank/DDBJ whole genome shotgun (WGS) entry which is preliminary data.</text>
</comment>
<dbReference type="Gene3D" id="2.170.270.10">
    <property type="entry name" value="SET domain"/>
    <property type="match status" value="1"/>
</dbReference>
<evidence type="ECO:0000259" key="1">
    <source>
        <dbReference type="PROSITE" id="PS50280"/>
    </source>
</evidence>
<dbReference type="CDD" id="cd20071">
    <property type="entry name" value="SET_SMYD"/>
    <property type="match status" value="1"/>
</dbReference>
<dbReference type="EMBL" id="LVKK01000035">
    <property type="protein sequence ID" value="OAG40213.1"/>
    <property type="molecule type" value="Genomic_DNA"/>
</dbReference>
<dbReference type="InterPro" id="IPR001214">
    <property type="entry name" value="SET_dom"/>
</dbReference>
<protein>
    <recommendedName>
        <fullName evidence="1">SET domain-containing protein</fullName>
    </recommendedName>
</protein>
<proteinExistence type="predicted"/>
<evidence type="ECO:0000313" key="3">
    <source>
        <dbReference type="Proteomes" id="UP000077002"/>
    </source>
</evidence>
<dbReference type="Pfam" id="PF00856">
    <property type="entry name" value="SET"/>
    <property type="match status" value="1"/>
</dbReference>
<organism evidence="2 3">
    <name type="scientific">Fonsecaea monophora</name>
    <dbReference type="NCBI Taxonomy" id="254056"/>
    <lineage>
        <taxon>Eukaryota</taxon>
        <taxon>Fungi</taxon>
        <taxon>Dikarya</taxon>
        <taxon>Ascomycota</taxon>
        <taxon>Pezizomycotina</taxon>
        <taxon>Eurotiomycetes</taxon>
        <taxon>Chaetothyriomycetidae</taxon>
        <taxon>Chaetothyriales</taxon>
        <taxon>Herpotrichiellaceae</taxon>
        <taxon>Fonsecaea</taxon>
    </lineage>
</organism>
<reference evidence="2 3" key="1">
    <citation type="submission" date="2016-03" db="EMBL/GenBank/DDBJ databases">
        <title>Draft genome sequence of the Fonsecaea monophora CBS 269.37.</title>
        <authorList>
            <person name="Bombassaro A."/>
            <person name="Vinicius W.A."/>
            <person name="De Hoog S."/>
            <person name="Sun J."/>
            <person name="Souza E.M."/>
            <person name="Raittz R.T."/>
            <person name="Costa F."/>
            <person name="Leao A.C."/>
            <person name="Tadra-Sfeir M.Z."/>
            <person name="Baura V."/>
            <person name="Balsanelli E."/>
            <person name="Pedrosa F.O."/>
            <person name="Moreno L.F."/>
            <person name="Steffens M.B."/>
            <person name="Xi L."/>
            <person name="Bocca A.L."/>
            <person name="Felipe M.S."/>
            <person name="Teixeira M."/>
            <person name="Telles Filho F.Q."/>
            <person name="Azevedo C.M."/>
            <person name="Gomes R."/>
            <person name="Vicente V.A."/>
        </authorList>
    </citation>
    <scope>NUCLEOTIDE SEQUENCE [LARGE SCALE GENOMIC DNA]</scope>
    <source>
        <strain evidence="2 3">CBS 269.37</strain>
    </source>
</reference>
<dbReference type="SMART" id="SM00317">
    <property type="entry name" value="SET"/>
    <property type="match status" value="1"/>
</dbReference>